<feature type="compositionally biased region" description="Basic and acidic residues" evidence="1">
    <location>
        <begin position="141"/>
        <end position="152"/>
    </location>
</feature>
<dbReference type="InterPro" id="IPR013083">
    <property type="entry name" value="Znf_RING/FYVE/PHD"/>
</dbReference>
<dbReference type="GO" id="GO:0016567">
    <property type="term" value="P:protein ubiquitination"/>
    <property type="evidence" value="ECO:0007669"/>
    <property type="project" value="InterPro"/>
</dbReference>
<comment type="caution">
    <text evidence="3">The sequence shown here is derived from an EMBL/GenBank/DDBJ whole genome shotgun (WGS) entry which is preliminary data.</text>
</comment>
<gene>
    <name evidence="3" type="ORF">EZS28_040663</name>
</gene>
<dbReference type="Gene3D" id="3.30.40.10">
    <property type="entry name" value="Zinc/RING finger domain, C3HC4 (zinc finger)"/>
    <property type="match status" value="1"/>
</dbReference>
<dbReference type="InterPro" id="IPR052608">
    <property type="entry name" value="U-box_domain_protein"/>
</dbReference>
<dbReference type="InterPro" id="IPR003613">
    <property type="entry name" value="Ubox_domain"/>
</dbReference>
<feature type="compositionally biased region" description="Low complexity" evidence="1">
    <location>
        <begin position="58"/>
        <end position="70"/>
    </location>
</feature>
<dbReference type="GO" id="GO:0004842">
    <property type="term" value="F:ubiquitin-protein transferase activity"/>
    <property type="evidence" value="ECO:0007669"/>
    <property type="project" value="InterPro"/>
</dbReference>
<evidence type="ECO:0000256" key="1">
    <source>
        <dbReference type="SAM" id="MobiDB-lite"/>
    </source>
</evidence>
<dbReference type="EMBL" id="SNRW01022448">
    <property type="protein sequence ID" value="KAA6363810.1"/>
    <property type="molecule type" value="Genomic_DNA"/>
</dbReference>
<protein>
    <recommendedName>
        <fullName evidence="2">U-box domain-containing protein</fullName>
    </recommendedName>
</protein>
<feature type="domain" description="U-box" evidence="2">
    <location>
        <begin position="88"/>
        <end position="150"/>
    </location>
</feature>
<evidence type="ECO:0000313" key="3">
    <source>
        <dbReference type="EMBL" id="KAA6363810.1"/>
    </source>
</evidence>
<dbReference type="Pfam" id="PF04564">
    <property type="entry name" value="U-box"/>
    <property type="match status" value="1"/>
</dbReference>
<proteinExistence type="predicted"/>
<dbReference type="Proteomes" id="UP000324800">
    <property type="component" value="Unassembled WGS sequence"/>
</dbReference>
<dbReference type="PANTHER" id="PTHR45958">
    <property type="entry name" value="RING-TYPE E3 UBIQUITIN TRANSFERASE"/>
    <property type="match status" value="1"/>
</dbReference>
<dbReference type="PANTHER" id="PTHR45958:SF12">
    <property type="entry name" value="OS01G0948500 PROTEIN"/>
    <property type="match status" value="1"/>
</dbReference>
<name>A0A5J4U0X4_9EUKA</name>
<dbReference type="AlphaFoldDB" id="A0A5J4U0X4"/>
<dbReference type="SMART" id="SM00504">
    <property type="entry name" value="Ubox"/>
    <property type="match status" value="1"/>
</dbReference>
<evidence type="ECO:0000313" key="4">
    <source>
        <dbReference type="Proteomes" id="UP000324800"/>
    </source>
</evidence>
<reference evidence="3 4" key="1">
    <citation type="submission" date="2019-03" db="EMBL/GenBank/DDBJ databases">
        <title>Single cell metagenomics reveals metabolic interactions within the superorganism composed of flagellate Streblomastix strix and complex community of Bacteroidetes bacteria on its surface.</title>
        <authorList>
            <person name="Treitli S.C."/>
            <person name="Kolisko M."/>
            <person name="Husnik F."/>
            <person name="Keeling P."/>
            <person name="Hampl V."/>
        </authorList>
    </citation>
    <scope>NUCLEOTIDE SEQUENCE [LARGE SCALE GENOMIC DNA]</scope>
    <source>
        <strain evidence="3">ST1C</strain>
    </source>
</reference>
<organism evidence="3 4">
    <name type="scientific">Streblomastix strix</name>
    <dbReference type="NCBI Taxonomy" id="222440"/>
    <lineage>
        <taxon>Eukaryota</taxon>
        <taxon>Metamonada</taxon>
        <taxon>Preaxostyla</taxon>
        <taxon>Oxymonadida</taxon>
        <taxon>Streblomastigidae</taxon>
        <taxon>Streblomastix</taxon>
    </lineage>
</organism>
<evidence type="ECO:0000259" key="2">
    <source>
        <dbReference type="SMART" id="SM00504"/>
    </source>
</evidence>
<dbReference type="SUPFAM" id="SSF57850">
    <property type="entry name" value="RING/U-box"/>
    <property type="match status" value="1"/>
</dbReference>
<accession>A0A5J4U0X4</accession>
<dbReference type="OrthoDB" id="7537227at2759"/>
<feature type="region of interest" description="Disordered" evidence="1">
    <location>
        <begin position="53"/>
        <end position="75"/>
    </location>
</feature>
<sequence length="161" mass="18630">MPQFHMTSQNEQRFIAPLGHMTSKHISPEWHTAPLSNQILFYSGHYQVHSSSYKTRVQSPSSSKRQQSPSIIYSKIPQLSKEEEIKRHFICELTNKIMTDPVSIDGPHYFERAALKDYIEDTGVTPVTNQTISTDDITEEPELKDNIQRYLRDNPQSKPKK</sequence>
<feature type="region of interest" description="Disordered" evidence="1">
    <location>
        <begin position="138"/>
        <end position="161"/>
    </location>
</feature>